<feature type="non-terminal residue" evidence="2">
    <location>
        <position position="103"/>
    </location>
</feature>
<organism evidence="2">
    <name type="scientific">uncultured Thermomicrobiales bacterium</name>
    <dbReference type="NCBI Taxonomy" id="1645740"/>
    <lineage>
        <taxon>Bacteria</taxon>
        <taxon>Pseudomonadati</taxon>
        <taxon>Thermomicrobiota</taxon>
        <taxon>Thermomicrobia</taxon>
        <taxon>Thermomicrobiales</taxon>
        <taxon>environmental samples</taxon>
    </lineage>
</organism>
<reference evidence="2" key="1">
    <citation type="submission" date="2020-02" db="EMBL/GenBank/DDBJ databases">
        <authorList>
            <person name="Meier V. D."/>
        </authorList>
    </citation>
    <scope>NUCLEOTIDE SEQUENCE</scope>
    <source>
        <strain evidence="2">AVDCRST_MAG88</strain>
    </source>
</reference>
<name>A0A6J4VV17_9BACT</name>
<feature type="region of interest" description="Disordered" evidence="1">
    <location>
        <begin position="1"/>
        <end position="81"/>
    </location>
</feature>
<evidence type="ECO:0000256" key="1">
    <source>
        <dbReference type="SAM" id="MobiDB-lite"/>
    </source>
</evidence>
<dbReference type="EMBL" id="CADCWM010000987">
    <property type="protein sequence ID" value="CAA9586323.1"/>
    <property type="molecule type" value="Genomic_DNA"/>
</dbReference>
<accession>A0A6J4VV17</accession>
<dbReference type="AlphaFoldDB" id="A0A6J4VV17"/>
<gene>
    <name evidence="2" type="ORF">AVDCRST_MAG88-3998</name>
</gene>
<feature type="compositionally biased region" description="Basic and acidic residues" evidence="1">
    <location>
        <begin position="58"/>
        <end position="77"/>
    </location>
</feature>
<sequence>APHGTRRTAAGHTGLRDGPAPTVACAAASARVEHRGGPGPVGRGDQFRAPSPRRARGVGRDWRGHADGRSHDADLSRKARLAGDGGHHCRIEHRRVRVHEGQV</sequence>
<protein>
    <submittedName>
        <fullName evidence="2">Uncharacterized protein</fullName>
    </submittedName>
</protein>
<feature type="non-terminal residue" evidence="2">
    <location>
        <position position="1"/>
    </location>
</feature>
<feature type="compositionally biased region" description="Low complexity" evidence="1">
    <location>
        <begin position="20"/>
        <end position="30"/>
    </location>
</feature>
<evidence type="ECO:0000313" key="2">
    <source>
        <dbReference type="EMBL" id="CAA9586323.1"/>
    </source>
</evidence>
<proteinExistence type="predicted"/>